<sequence length="101" mass="11390">MKAAMGGWIGSADCIPGRVWTVEELLEQGFKLERWDGREPCGILDDKNKLIIVLVGAPQDPSWEDAMRQVQEVFTVEPRAEAISSPFKLECLMGAVKWWDI</sequence>
<protein>
    <submittedName>
        <fullName evidence="1">Uncharacterized protein</fullName>
    </submittedName>
</protein>
<proteinExistence type="predicted"/>
<evidence type="ECO:0000313" key="1">
    <source>
        <dbReference type="EMBL" id="CAA7271059.1"/>
    </source>
</evidence>
<gene>
    <name evidence="1" type="ORF">AAE3_LOCUS13270</name>
</gene>
<dbReference type="Proteomes" id="UP000467700">
    <property type="component" value="Unassembled WGS sequence"/>
</dbReference>
<evidence type="ECO:0000313" key="2">
    <source>
        <dbReference type="Proteomes" id="UP000467700"/>
    </source>
</evidence>
<dbReference type="OrthoDB" id="3066019at2759"/>
<dbReference type="EMBL" id="CACVBS010000101">
    <property type="protein sequence ID" value="CAA7271059.1"/>
    <property type="molecule type" value="Genomic_DNA"/>
</dbReference>
<reference evidence="1 2" key="1">
    <citation type="submission" date="2020-01" db="EMBL/GenBank/DDBJ databases">
        <authorList>
            <person name="Gupta K D."/>
        </authorList>
    </citation>
    <scope>NUCLEOTIDE SEQUENCE [LARGE SCALE GENOMIC DNA]</scope>
</reference>
<dbReference type="AlphaFoldDB" id="A0A8S0WCW4"/>
<keyword evidence="2" id="KW-1185">Reference proteome</keyword>
<comment type="caution">
    <text evidence="1">The sequence shown here is derived from an EMBL/GenBank/DDBJ whole genome shotgun (WGS) entry which is preliminary data.</text>
</comment>
<accession>A0A8S0WCW4</accession>
<organism evidence="1 2">
    <name type="scientific">Cyclocybe aegerita</name>
    <name type="common">Black poplar mushroom</name>
    <name type="synonym">Agrocybe aegerita</name>
    <dbReference type="NCBI Taxonomy" id="1973307"/>
    <lineage>
        <taxon>Eukaryota</taxon>
        <taxon>Fungi</taxon>
        <taxon>Dikarya</taxon>
        <taxon>Basidiomycota</taxon>
        <taxon>Agaricomycotina</taxon>
        <taxon>Agaricomycetes</taxon>
        <taxon>Agaricomycetidae</taxon>
        <taxon>Agaricales</taxon>
        <taxon>Agaricineae</taxon>
        <taxon>Bolbitiaceae</taxon>
        <taxon>Cyclocybe</taxon>
    </lineage>
</organism>
<name>A0A8S0WCW4_CYCAE</name>